<comment type="caution">
    <text evidence="2">The sequence shown here is derived from an EMBL/GenBank/DDBJ whole genome shotgun (WGS) entry which is preliminary data.</text>
</comment>
<gene>
    <name evidence="2" type="ORF">B0T26DRAFT_89941</name>
</gene>
<evidence type="ECO:0000313" key="2">
    <source>
        <dbReference type="EMBL" id="KAK0734978.1"/>
    </source>
</evidence>
<feature type="transmembrane region" description="Helical" evidence="1">
    <location>
        <begin position="12"/>
        <end position="39"/>
    </location>
</feature>
<evidence type="ECO:0000313" key="3">
    <source>
        <dbReference type="Proteomes" id="UP001172101"/>
    </source>
</evidence>
<sequence length="85" mass="10008">MTYYYCYNDSFSCLQAFLSGTMSLLISVYPWTCFFGYVLPDWRSYLSYSGPDGWTGATWDFLFFLLRGHVFSFSLWPVFGPRWNG</sequence>
<evidence type="ECO:0000256" key="1">
    <source>
        <dbReference type="SAM" id="Phobius"/>
    </source>
</evidence>
<dbReference type="AlphaFoldDB" id="A0AA40BIY2"/>
<proteinExistence type="predicted"/>
<protein>
    <submittedName>
        <fullName evidence="2">Uncharacterized protein</fullName>
    </submittedName>
</protein>
<dbReference type="RefSeq" id="XP_060303855.1">
    <property type="nucleotide sequence ID" value="XM_060448142.1"/>
</dbReference>
<dbReference type="Proteomes" id="UP001172101">
    <property type="component" value="Unassembled WGS sequence"/>
</dbReference>
<keyword evidence="1" id="KW-0472">Membrane</keyword>
<reference evidence="2" key="1">
    <citation type="submission" date="2023-06" db="EMBL/GenBank/DDBJ databases">
        <title>Genome-scale phylogeny and comparative genomics of the fungal order Sordariales.</title>
        <authorList>
            <consortium name="Lawrence Berkeley National Laboratory"/>
            <person name="Hensen N."/>
            <person name="Bonometti L."/>
            <person name="Westerberg I."/>
            <person name="Brannstrom I.O."/>
            <person name="Guillou S."/>
            <person name="Cros-Aarteil S."/>
            <person name="Calhoun S."/>
            <person name="Haridas S."/>
            <person name="Kuo A."/>
            <person name="Mondo S."/>
            <person name="Pangilinan J."/>
            <person name="Riley R."/>
            <person name="LaButti K."/>
            <person name="Andreopoulos B."/>
            <person name="Lipzen A."/>
            <person name="Chen C."/>
            <person name="Yanf M."/>
            <person name="Daum C."/>
            <person name="Ng V."/>
            <person name="Clum A."/>
            <person name="Steindorff A."/>
            <person name="Ohm R."/>
            <person name="Martin F."/>
            <person name="Silar P."/>
            <person name="Natvig D."/>
            <person name="Lalanne C."/>
            <person name="Gautier V."/>
            <person name="Ament-velasquez S.L."/>
            <person name="Kruys A."/>
            <person name="Hutchinson M.I."/>
            <person name="Powell A.J."/>
            <person name="Barry K."/>
            <person name="Miller A.N."/>
            <person name="Grigoriev I.V."/>
            <person name="Debuchy R."/>
            <person name="Gladieux P."/>
            <person name="Thoren M.H."/>
            <person name="Johannesson H."/>
        </authorList>
    </citation>
    <scope>NUCLEOTIDE SEQUENCE</scope>
    <source>
        <strain evidence="2">SMH2392-1A</strain>
    </source>
</reference>
<feature type="transmembrane region" description="Helical" evidence="1">
    <location>
        <begin position="59"/>
        <end position="79"/>
    </location>
</feature>
<dbReference type="GeneID" id="85331412"/>
<dbReference type="EMBL" id="JAUIRO010000001">
    <property type="protein sequence ID" value="KAK0734978.1"/>
    <property type="molecule type" value="Genomic_DNA"/>
</dbReference>
<name>A0AA40BIY2_9PEZI</name>
<keyword evidence="3" id="KW-1185">Reference proteome</keyword>
<organism evidence="2 3">
    <name type="scientific">Lasiosphaeria miniovina</name>
    <dbReference type="NCBI Taxonomy" id="1954250"/>
    <lineage>
        <taxon>Eukaryota</taxon>
        <taxon>Fungi</taxon>
        <taxon>Dikarya</taxon>
        <taxon>Ascomycota</taxon>
        <taxon>Pezizomycotina</taxon>
        <taxon>Sordariomycetes</taxon>
        <taxon>Sordariomycetidae</taxon>
        <taxon>Sordariales</taxon>
        <taxon>Lasiosphaeriaceae</taxon>
        <taxon>Lasiosphaeria</taxon>
    </lineage>
</organism>
<keyword evidence="1" id="KW-0812">Transmembrane</keyword>
<accession>A0AA40BIY2</accession>
<keyword evidence="1" id="KW-1133">Transmembrane helix</keyword>